<dbReference type="RefSeq" id="WP_209480777.1">
    <property type="nucleotide sequence ID" value="NZ_JAGGKK010000011.1"/>
</dbReference>
<accession>A0ABS4HEH9</accession>
<name>A0ABS4HEH9_9BACI</name>
<reference evidence="1 2" key="1">
    <citation type="submission" date="2021-03" db="EMBL/GenBank/DDBJ databases">
        <title>Genomic Encyclopedia of Type Strains, Phase IV (KMG-IV): sequencing the most valuable type-strain genomes for metagenomic binning, comparative biology and taxonomic classification.</title>
        <authorList>
            <person name="Goeker M."/>
        </authorList>
    </citation>
    <scope>NUCLEOTIDE SEQUENCE [LARGE SCALE GENOMIC DNA]</scope>
    <source>
        <strain evidence="1 2">DSM 21085</strain>
    </source>
</reference>
<dbReference type="EMBL" id="JAGGKK010000011">
    <property type="protein sequence ID" value="MBP1949258.1"/>
    <property type="molecule type" value="Genomic_DNA"/>
</dbReference>
<proteinExistence type="predicted"/>
<comment type="caution">
    <text evidence="1">The sequence shown here is derived from an EMBL/GenBank/DDBJ whole genome shotgun (WGS) entry which is preliminary data.</text>
</comment>
<gene>
    <name evidence="1" type="ORF">J2Z82_002195</name>
</gene>
<sequence>MGNSLFEWGNRENTTMVFLYEMGSTGLRFGELAQYLDDYHVVLGSNEARQ</sequence>
<evidence type="ECO:0000313" key="2">
    <source>
        <dbReference type="Proteomes" id="UP001519328"/>
    </source>
</evidence>
<evidence type="ECO:0000313" key="1">
    <source>
        <dbReference type="EMBL" id="MBP1949258.1"/>
    </source>
</evidence>
<keyword evidence="2" id="KW-1185">Reference proteome</keyword>
<evidence type="ECO:0008006" key="3">
    <source>
        <dbReference type="Google" id="ProtNLM"/>
    </source>
</evidence>
<dbReference type="Proteomes" id="UP001519328">
    <property type="component" value="Unassembled WGS sequence"/>
</dbReference>
<organism evidence="1 2">
    <name type="scientific">Virgibacillus litoralis</name>
    <dbReference type="NCBI Taxonomy" id="578221"/>
    <lineage>
        <taxon>Bacteria</taxon>
        <taxon>Bacillati</taxon>
        <taxon>Bacillota</taxon>
        <taxon>Bacilli</taxon>
        <taxon>Bacillales</taxon>
        <taxon>Bacillaceae</taxon>
        <taxon>Virgibacillus</taxon>
    </lineage>
</organism>
<protein>
    <recommendedName>
        <fullName evidence="3">HTH hxlR-type domain-containing protein</fullName>
    </recommendedName>
</protein>